<feature type="domain" description="HPr kinase/phosphorylase C-terminal" evidence="1">
    <location>
        <begin position="5"/>
        <end position="86"/>
    </location>
</feature>
<dbReference type="EMBL" id="JAXCLX010000001">
    <property type="protein sequence ID" value="MDY0870848.1"/>
    <property type="molecule type" value="Genomic_DNA"/>
</dbReference>
<keyword evidence="2" id="KW-0808">Transferase</keyword>
<reference evidence="2 3" key="1">
    <citation type="journal article" date="2013" name="Antonie Van Leeuwenhoek">
        <title>Dongia rigui sp. nov., isolated from freshwater of a large wetland in Korea.</title>
        <authorList>
            <person name="Baik K.S."/>
            <person name="Hwang Y.M."/>
            <person name="Choi J.S."/>
            <person name="Kwon J."/>
            <person name="Seong C.N."/>
        </authorList>
    </citation>
    <scope>NUCLEOTIDE SEQUENCE [LARGE SCALE GENOMIC DNA]</scope>
    <source>
        <strain evidence="2 3">04SU4-P</strain>
    </source>
</reference>
<dbReference type="RefSeq" id="WP_320499206.1">
    <property type="nucleotide sequence ID" value="NZ_JAXCLX010000001.1"/>
</dbReference>
<sequence length="153" mass="16238">MTPASQRIDGVAVEIDSQAVLLRGPSGSGRSDLALRLIDEGARLISDEQVELRREGDRLLIGAPTAMPAELRGVIEARGVGLVAVPHVDRFVPLAWVIDMAGASDIERMPAAETAEYLGINAPLLKLDPFAVSATAKLRLAVRSGPSHILGRE</sequence>
<gene>
    <name evidence="2" type="ORF">SMD31_02900</name>
</gene>
<dbReference type="Proteomes" id="UP001271769">
    <property type="component" value="Unassembled WGS sequence"/>
</dbReference>
<organism evidence="2 3">
    <name type="scientific">Dongia rigui</name>
    <dbReference type="NCBI Taxonomy" id="940149"/>
    <lineage>
        <taxon>Bacteria</taxon>
        <taxon>Pseudomonadati</taxon>
        <taxon>Pseudomonadota</taxon>
        <taxon>Alphaproteobacteria</taxon>
        <taxon>Rhodospirillales</taxon>
        <taxon>Dongiaceae</taxon>
        <taxon>Dongia</taxon>
    </lineage>
</organism>
<dbReference type="Pfam" id="PF07475">
    <property type="entry name" value="Hpr_kinase_C"/>
    <property type="match status" value="1"/>
</dbReference>
<evidence type="ECO:0000313" key="2">
    <source>
        <dbReference type="EMBL" id="MDY0870848.1"/>
    </source>
</evidence>
<keyword evidence="2" id="KW-0418">Kinase</keyword>
<comment type="caution">
    <text evidence="2">The sequence shown here is derived from an EMBL/GenBank/DDBJ whole genome shotgun (WGS) entry which is preliminary data.</text>
</comment>
<accession>A0ABU5DU40</accession>
<dbReference type="CDD" id="cd01918">
    <property type="entry name" value="HprK_C"/>
    <property type="match status" value="1"/>
</dbReference>
<dbReference type="SUPFAM" id="SSF53795">
    <property type="entry name" value="PEP carboxykinase-like"/>
    <property type="match status" value="1"/>
</dbReference>
<protein>
    <submittedName>
        <fullName evidence="2">HPr kinase/phosphatase C-terminal domain-containing protein</fullName>
    </submittedName>
</protein>
<evidence type="ECO:0000259" key="1">
    <source>
        <dbReference type="Pfam" id="PF07475"/>
    </source>
</evidence>
<dbReference type="GO" id="GO:0016301">
    <property type="term" value="F:kinase activity"/>
    <property type="evidence" value="ECO:0007669"/>
    <property type="project" value="UniProtKB-KW"/>
</dbReference>
<dbReference type="InterPro" id="IPR027417">
    <property type="entry name" value="P-loop_NTPase"/>
</dbReference>
<name>A0ABU5DU40_9PROT</name>
<evidence type="ECO:0000313" key="3">
    <source>
        <dbReference type="Proteomes" id="UP001271769"/>
    </source>
</evidence>
<dbReference type="InterPro" id="IPR011104">
    <property type="entry name" value="Hpr_kin/Pase_C"/>
</dbReference>
<proteinExistence type="predicted"/>
<dbReference type="Gene3D" id="3.40.50.300">
    <property type="entry name" value="P-loop containing nucleotide triphosphate hydrolases"/>
    <property type="match status" value="1"/>
</dbReference>
<keyword evidence="3" id="KW-1185">Reference proteome</keyword>